<evidence type="ECO:0000256" key="6">
    <source>
        <dbReference type="PIRSR" id="PIRSR038994-1"/>
    </source>
</evidence>
<dbReference type="Gene3D" id="2.30.40.10">
    <property type="entry name" value="Urease, subunit C, domain 1"/>
    <property type="match status" value="1"/>
</dbReference>
<dbReference type="InterPro" id="IPR006680">
    <property type="entry name" value="Amidohydro-rel"/>
</dbReference>
<evidence type="ECO:0000313" key="10">
    <source>
        <dbReference type="Proteomes" id="UP000236725"/>
    </source>
</evidence>
<dbReference type="PANTHER" id="PTHR11113">
    <property type="entry name" value="N-ACETYLGLUCOSAMINE-6-PHOSPHATE DEACETYLASE"/>
    <property type="match status" value="1"/>
</dbReference>
<keyword evidence="2 7" id="KW-0479">Metal-binding</keyword>
<feature type="binding site" evidence="7">
    <location>
        <position position="232"/>
    </location>
    <ligand>
        <name>Zn(2+)</name>
        <dbReference type="ChEBI" id="CHEBI:29105"/>
    </ligand>
</feature>
<evidence type="ECO:0000313" key="9">
    <source>
        <dbReference type="EMBL" id="SEF52561.1"/>
    </source>
</evidence>
<dbReference type="PIRSF" id="PIRSF038994">
    <property type="entry name" value="NagA"/>
    <property type="match status" value="1"/>
</dbReference>
<dbReference type="InterPro" id="IPR011059">
    <property type="entry name" value="Metal-dep_hydrolase_composite"/>
</dbReference>
<dbReference type="AlphaFoldDB" id="A0A8G2BUR8"/>
<dbReference type="PANTHER" id="PTHR11113:SF14">
    <property type="entry name" value="N-ACETYLGLUCOSAMINE-6-PHOSPHATE DEACETYLASE"/>
    <property type="match status" value="1"/>
</dbReference>
<reference evidence="9 10" key="1">
    <citation type="submission" date="2016-10" db="EMBL/GenBank/DDBJ databases">
        <authorList>
            <person name="Varghese N."/>
            <person name="Submissions S."/>
        </authorList>
    </citation>
    <scope>NUCLEOTIDE SEQUENCE [LARGE SCALE GENOMIC DNA]</scope>
    <source>
        <strain evidence="9 10">DSM 29073</strain>
    </source>
</reference>
<comment type="similarity">
    <text evidence="1 5">Belongs to the metallo-dependent hydrolases superfamily. NagA family.</text>
</comment>
<dbReference type="Proteomes" id="UP000236725">
    <property type="component" value="Unassembled WGS sequence"/>
</dbReference>
<dbReference type="GO" id="GO:0006046">
    <property type="term" value="P:N-acetylglucosamine catabolic process"/>
    <property type="evidence" value="ECO:0007669"/>
    <property type="project" value="TreeGrafter"/>
</dbReference>
<evidence type="ECO:0000256" key="4">
    <source>
        <dbReference type="ARBA" id="ARBA00023277"/>
    </source>
</evidence>
<name>A0A8G2BUR8_9BACT</name>
<feature type="binding site" evidence="7">
    <location>
        <position position="146"/>
    </location>
    <ligand>
        <name>Zn(2+)</name>
        <dbReference type="ChEBI" id="CHEBI:29105"/>
    </ligand>
</feature>
<dbReference type="InterPro" id="IPR032466">
    <property type="entry name" value="Metal_Hydrolase"/>
</dbReference>
<evidence type="ECO:0000259" key="8">
    <source>
        <dbReference type="Pfam" id="PF01979"/>
    </source>
</evidence>
<dbReference type="FunFam" id="3.20.20.140:FF:000004">
    <property type="entry name" value="N-acetylglucosamine-6-phosphate deacetylase"/>
    <property type="match status" value="1"/>
</dbReference>
<protein>
    <submittedName>
        <fullName evidence="9">N-acetylglucosamine 6-phosphate deacetylase</fullName>
    </submittedName>
</protein>
<dbReference type="Pfam" id="PF01979">
    <property type="entry name" value="Amidohydro_1"/>
    <property type="match status" value="1"/>
</dbReference>
<dbReference type="SUPFAM" id="SSF51556">
    <property type="entry name" value="Metallo-dependent hydrolases"/>
    <property type="match status" value="1"/>
</dbReference>
<evidence type="ECO:0000256" key="7">
    <source>
        <dbReference type="PIRSR" id="PIRSR038994-3"/>
    </source>
</evidence>
<dbReference type="SUPFAM" id="SSF51338">
    <property type="entry name" value="Composite domain of metallo-dependent hydrolases"/>
    <property type="match status" value="1"/>
</dbReference>
<accession>A0A8G2BUR8</accession>
<dbReference type="EMBL" id="FNVS01000002">
    <property type="protein sequence ID" value="SEF52561.1"/>
    <property type="molecule type" value="Genomic_DNA"/>
</dbReference>
<proteinExistence type="inferred from homology"/>
<comment type="caution">
    <text evidence="9">The sequence shown here is derived from an EMBL/GenBank/DDBJ whole genome shotgun (WGS) entry which is preliminary data.</text>
</comment>
<evidence type="ECO:0000256" key="1">
    <source>
        <dbReference type="ARBA" id="ARBA00010716"/>
    </source>
</evidence>
<keyword evidence="3 5" id="KW-0378">Hydrolase</keyword>
<dbReference type="GO" id="GO:0008448">
    <property type="term" value="F:N-acetylglucosamine-6-phosphate deacetylase activity"/>
    <property type="evidence" value="ECO:0007669"/>
    <property type="project" value="InterPro"/>
</dbReference>
<feature type="active site" description="Proton donor/acceptor" evidence="6">
    <location>
        <position position="294"/>
    </location>
</feature>
<keyword evidence="4 5" id="KW-0119">Carbohydrate metabolism</keyword>
<dbReference type="CDD" id="cd00854">
    <property type="entry name" value="NagA"/>
    <property type="match status" value="1"/>
</dbReference>
<evidence type="ECO:0000256" key="3">
    <source>
        <dbReference type="ARBA" id="ARBA00022801"/>
    </source>
</evidence>
<evidence type="ECO:0000256" key="5">
    <source>
        <dbReference type="PIRNR" id="PIRNR038994"/>
    </source>
</evidence>
<comment type="cofactor">
    <cofactor evidence="7">
        <name>a divalent metal cation</name>
        <dbReference type="ChEBI" id="CHEBI:60240"/>
    </cofactor>
    <text evidence="7">Binds 1 divalent metal cation per subunit.</text>
</comment>
<dbReference type="InterPro" id="IPR003764">
    <property type="entry name" value="GlcNAc_6-P_deAcase"/>
</dbReference>
<dbReference type="GO" id="GO:0046872">
    <property type="term" value="F:metal ion binding"/>
    <property type="evidence" value="ECO:0007669"/>
    <property type="project" value="UniProtKB-KW"/>
</dbReference>
<evidence type="ECO:0000256" key="2">
    <source>
        <dbReference type="ARBA" id="ARBA00022723"/>
    </source>
</evidence>
<feature type="binding site" evidence="7">
    <location>
        <position position="211"/>
    </location>
    <ligand>
        <name>Zn(2+)</name>
        <dbReference type="ChEBI" id="CHEBI:29105"/>
    </ligand>
</feature>
<keyword evidence="10" id="KW-1185">Reference proteome</keyword>
<gene>
    <name evidence="9" type="ORF">SAMN05444001_10282</name>
</gene>
<sequence>MDIRLNHGHSKLDEMNKITIIKNGKILLPDGTISREDLAYSDGKIIELKDTVNSVCTIDYIDANGNYVVPGFIDMHTHGAGGYDFMDATPEAYLGAAEMHAKHGTTALLPTTLTSTNEELFHTFEIYNHVKPLNKKGATFLGLHLEGPYFSYNQRGAQDPKYLRNPSPEEYMKILDATDDIIRWSLAPELDGAMEFGRILRSRNILPSIAHTDAIYEETLQAFDAGFTHVTHFYSCMSSVTRRNAYRYAGVVEAAYMVDDMTVEIIADGVHLPKSLLQFVCKFKGPDKIALVTDSMRGAGMPDGPSVLGSLQGGQPVIIEDGVAKLPDRTAFAGSVATADRLVRTMIQVAEIPFAQAIRMITSTPARILRIDERKGSLAIGKDADIVICDENINIKSTIIEGNVVYNILKP</sequence>
<feature type="domain" description="Amidohydrolase-related" evidence="8">
    <location>
        <begin position="67"/>
        <end position="405"/>
    </location>
</feature>
<organism evidence="9 10">
    <name type="scientific">Parabacteroides chinchillae</name>
    <dbReference type="NCBI Taxonomy" id="871327"/>
    <lineage>
        <taxon>Bacteria</taxon>
        <taxon>Pseudomonadati</taxon>
        <taxon>Bacteroidota</taxon>
        <taxon>Bacteroidia</taxon>
        <taxon>Bacteroidales</taxon>
        <taxon>Tannerellaceae</taxon>
        <taxon>Parabacteroides</taxon>
    </lineage>
</organism>
<dbReference type="Gene3D" id="3.20.20.140">
    <property type="entry name" value="Metal-dependent hydrolases"/>
    <property type="match status" value="1"/>
</dbReference>
<dbReference type="NCBIfam" id="TIGR00221">
    <property type="entry name" value="nagA"/>
    <property type="match status" value="1"/>
</dbReference>